<protein>
    <submittedName>
        <fullName evidence="1">Uncharacterized protein</fullName>
    </submittedName>
</protein>
<evidence type="ECO:0000313" key="1">
    <source>
        <dbReference type="EMBL" id="CEK09152.1"/>
    </source>
</evidence>
<sequence>MKHTADNNTLETPEKSVAARREELLKKGFIGGAPKKKESKVIATETVPEKLAHPTLSRPMGPKARKLPSKKARFGQGQGTFFSQVEEAVPLQSEDKLVSRLKEAILEAQRKYHEHYLHGTYPREENGWFSLLRHRLFGQEKAESFSNIKASTLLQMIENLDNLFNDPNTRYQFHSFASYLLDEFNVLLKQESLSVKKPRAGEHYNASYWLEIRNELNGLLTEEAYMKSEYCG</sequence>
<accession>A0A0A8UQ26</accession>
<dbReference type="EMBL" id="LN681225">
    <property type="protein sequence ID" value="CEK09152.1"/>
    <property type="molecule type" value="Genomic_DNA"/>
</dbReference>
<dbReference type="PATRIC" id="fig|449.7.peg.1816"/>
<name>A0A0A8UQ26_LEGHA</name>
<dbReference type="AlphaFoldDB" id="A0A0A8UQ26"/>
<gene>
    <name evidence="1" type="ORF">LHA_0026</name>
</gene>
<dbReference type="KEGG" id="lha:LHA_0026"/>
<dbReference type="Proteomes" id="UP000032803">
    <property type="component" value="Chromosome I"/>
</dbReference>
<evidence type="ECO:0000313" key="2">
    <source>
        <dbReference type="Proteomes" id="UP000032803"/>
    </source>
</evidence>
<organism evidence="1 2">
    <name type="scientific">Legionella hackeliae</name>
    <dbReference type="NCBI Taxonomy" id="449"/>
    <lineage>
        <taxon>Bacteria</taxon>
        <taxon>Pseudomonadati</taxon>
        <taxon>Pseudomonadota</taxon>
        <taxon>Gammaproteobacteria</taxon>
        <taxon>Legionellales</taxon>
        <taxon>Legionellaceae</taxon>
        <taxon>Legionella</taxon>
    </lineage>
</organism>
<dbReference type="RefSeq" id="WP_045104740.1">
    <property type="nucleotide sequence ID" value="NZ_LN681225.1"/>
</dbReference>
<reference evidence="2" key="1">
    <citation type="submission" date="2014-09" db="EMBL/GenBank/DDBJ databases">
        <authorList>
            <person name="Gomez-Valero L."/>
        </authorList>
    </citation>
    <scope>NUCLEOTIDE SEQUENCE [LARGE SCALE GENOMIC DNA]</scope>
    <source>
        <strain evidence="2">ATCC35250</strain>
    </source>
</reference>
<keyword evidence="2" id="KW-1185">Reference proteome</keyword>
<proteinExistence type="predicted"/>
<dbReference type="OrthoDB" id="5653090at2"/>
<dbReference type="HOGENOM" id="CLU_1045077_0_0_6"/>